<dbReference type="OrthoDB" id="7848332at2759"/>
<dbReference type="InterPro" id="IPR041698">
    <property type="entry name" value="Methyltransf_25"/>
</dbReference>
<keyword evidence="4 6" id="KW-0949">S-adenosyl-L-methionine</keyword>
<dbReference type="GO" id="GO:0005634">
    <property type="term" value="C:nucleus"/>
    <property type="evidence" value="ECO:0007669"/>
    <property type="project" value="TreeGrafter"/>
</dbReference>
<evidence type="ECO:0000256" key="2">
    <source>
        <dbReference type="ARBA" id="ARBA00022603"/>
    </source>
</evidence>
<keyword evidence="10" id="KW-1185">Reference proteome</keyword>
<sequence>MKFSTDTYFRGYEKIHTHRLMLQDIQRTQAYQNALEQNSNFLKDKLVLDIGAGTGILSIFAAKAGAKHVYAIEYSNTAQLARKIIAENRLSDKITVIQKRVEDVELGKDLPERADAIVSEWMGFCLLYESMLDSVIDARDRLLKPDGLMFPERARLYIAGLDDKNYKENEDELWLNNIYDVKMESIQKEILRYMFTGPFHPNHIVTTPCKILDLNLKTCTVADLEFSSSYEVKTYKTEKLGYGSCDYHFLNAMVVWFDVQFPLWIDTTDERPSLDCEESRKQIVLSTSPYCKQTHWKQQGMYLSDPELLKVEQNSTIRGSFALRKNPSDERDIQLKLSIHAEKIKDGASFSKEYFYIFT</sequence>
<dbReference type="Gene3D" id="2.70.160.11">
    <property type="entry name" value="Hnrnp arginine n-methyltransferase1"/>
    <property type="match status" value="1"/>
</dbReference>
<dbReference type="CDD" id="cd02440">
    <property type="entry name" value="AdoMet_MTases"/>
    <property type="match status" value="1"/>
</dbReference>
<evidence type="ECO:0000256" key="3">
    <source>
        <dbReference type="ARBA" id="ARBA00022679"/>
    </source>
</evidence>
<name>A0A8J8NTR6_HALGN</name>
<dbReference type="PANTHER" id="PTHR11006:SF53">
    <property type="entry name" value="PROTEIN ARGININE N-METHYLTRANSFERASE 3"/>
    <property type="match status" value="1"/>
</dbReference>
<dbReference type="Proteomes" id="UP000785679">
    <property type="component" value="Unassembled WGS sequence"/>
</dbReference>
<evidence type="ECO:0000259" key="8">
    <source>
        <dbReference type="Pfam" id="PF22528"/>
    </source>
</evidence>
<keyword evidence="2 6" id="KW-0489">Methyltransferase</keyword>
<feature type="domain" description="Protein arginine N-methyltransferase" evidence="8">
    <location>
        <begin position="152"/>
        <end position="339"/>
    </location>
</feature>
<dbReference type="Pfam" id="PF13649">
    <property type="entry name" value="Methyltransf_25"/>
    <property type="match status" value="1"/>
</dbReference>
<dbReference type="AlphaFoldDB" id="A0A8J8NTR6"/>
<dbReference type="PANTHER" id="PTHR11006">
    <property type="entry name" value="PROTEIN ARGININE N-METHYLTRANSFERASE"/>
    <property type="match status" value="1"/>
</dbReference>
<accession>A0A8J8NTR6</accession>
<evidence type="ECO:0000256" key="4">
    <source>
        <dbReference type="ARBA" id="ARBA00022691"/>
    </source>
</evidence>
<feature type="domain" description="Methyltransferase" evidence="7">
    <location>
        <begin position="47"/>
        <end position="147"/>
    </location>
</feature>
<dbReference type="GO" id="GO:0032259">
    <property type="term" value="P:methylation"/>
    <property type="evidence" value="ECO:0007669"/>
    <property type="project" value="UniProtKB-KW"/>
</dbReference>
<evidence type="ECO:0000313" key="10">
    <source>
        <dbReference type="Proteomes" id="UP000785679"/>
    </source>
</evidence>
<gene>
    <name evidence="9" type="ORF">FGO68_gene13170</name>
</gene>
<dbReference type="FunFam" id="3.40.50.150:FF:000003">
    <property type="entry name" value="Blast:Protein arginine N-methyltransferase 1"/>
    <property type="match status" value="1"/>
</dbReference>
<dbReference type="Pfam" id="PF22528">
    <property type="entry name" value="PRMT_C"/>
    <property type="match status" value="1"/>
</dbReference>
<dbReference type="EC" id="2.1.1.319" evidence="1"/>
<protein>
    <recommendedName>
        <fullName evidence="1">type I protein arginine methyltransferase</fullName>
        <ecNumber evidence="1">2.1.1.319</ecNumber>
    </recommendedName>
</protein>
<proteinExistence type="predicted"/>
<comment type="catalytic activity">
    <reaction evidence="5">
        <text>L-arginyl-[protein] + S-adenosyl-L-methionine = N(omega)-methyl-L-arginyl-[protein] + S-adenosyl-L-homocysteine + H(+)</text>
        <dbReference type="Rhea" id="RHEA:48100"/>
        <dbReference type="Rhea" id="RHEA-COMP:10532"/>
        <dbReference type="Rhea" id="RHEA-COMP:11990"/>
        <dbReference type="ChEBI" id="CHEBI:15378"/>
        <dbReference type="ChEBI" id="CHEBI:29965"/>
        <dbReference type="ChEBI" id="CHEBI:57856"/>
        <dbReference type="ChEBI" id="CHEBI:59789"/>
        <dbReference type="ChEBI" id="CHEBI:65280"/>
    </reaction>
    <physiologicalReaction direction="left-to-right" evidence="5">
        <dbReference type="Rhea" id="RHEA:48101"/>
    </physiologicalReaction>
</comment>
<evidence type="ECO:0000256" key="1">
    <source>
        <dbReference type="ARBA" id="ARBA00011925"/>
    </source>
</evidence>
<evidence type="ECO:0000259" key="7">
    <source>
        <dbReference type="Pfam" id="PF13649"/>
    </source>
</evidence>
<dbReference type="InterPro" id="IPR029063">
    <property type="entry name" value="SAM-dependent_MTases_sf"/>
</dbReference>
<dbReference type="InterPro" id="IPR055135">
    <property type="entry name" value="PRMT_dom"/>
</dbReference>
<evidence type="ECO:0000256" key="5">
    <source>
        <dbReference type="ARBA" id="ARBA00049303"/>
    </source>
</evidence>
<dbReference type="SUPFAM" id="SSF53335">
    <property type="entry name" value="S-adenosyl-L-methionine-dependent methyltransferases"/>
    <property type="match status" value="1"/>
</dbReference>
<dbReference type="Gene3D" id="3.40.50.150">
    <property type="entry name" value="Vaccinia Virus protein VP39"/>
    <property type="match status" value="1"/>
</dbReference>
<dbReference type="GO" id="GO:0042054">
    <property type="term" value="F:histone methyltransferase activity"/>
    <property type="evidence" value="ECO:0007669"/>
    <property type="project" value="TreeGrafter"/>
</dbReference>
<organism evidence="9 10">
    <name type="scientific">Halteria grandinella</name>
    <dbReference type="NCBI Taxonomy" id="5974"/>
    <lineage>
        <taxon>Eukaryota</taxon>
        <taxon>Sar</taxon>
        <taxon>Alveolata</taxon>
        <taxon>Ciliophora</taxon>
        <taxon>Intramacronucleata</taxon>
        <taxon>Spirotrichea</taxon>
        <taxon>Stichotrichia</taxon>
        <taxon>Sporadotrichida</taxon>
        <taxon>Halteriidae</taxon>
        <taxon>Halteria</taxon>
    </lineage>
</organism>
<evidence type="ECO:0000256" key="6">
    <source>
        <dbReference type="PROSITE-ProRule" id="PRU01015"/>
    </source>
</evidence>
<dbReference type="GO" id="GO:0035242">
    <property type="term" value="F:protein-arginine omega-N asymmetric methyltransferase activity"/>
    <property type="evidence" value="ECO:0007669"/>
    <property type="project" value="UniProtKB-EC"/>
</dbReference>
<keyword evidence="3 6" id="KW-0808">Transferase</keyword>
<reference evidence="9" key="1">
    <citation type="submission" date="2019-06" db="EMBL/GenBank/DDBJ databases">
        <authorList>
            <person name="Zheng W."/>
        </authorList>
    </citation>
    <scope>NUCLEOTIDE SEQUENCE</scope>
    <source>
        <strain evidence="9">QDHG01</strain>
    </source>
</reference>
<comment type="caution">
    <text evidence="9">The sequence shown here is derived from an EMBL/GenBank/DDBJ whole genome shotgun (WGS) entry which is preliminary data.</text>
</comment>
<dbReference type="InterPro" id="IPR025799">
    <property type="entry name" value="Arg_MeTrfase"/>
</dbReference>
<evidence type="ECO:0000313" key="9">
    <source>
        <dbReference type="EMBL" id="TNV80095.1"/>
    </source>
</evidence>
<dbReference type="PROSITE" id="PS51678">
    <property type="entry name" value="SAM_MT_PRMT"/>
    <property type="match status" value="1"/>
</dbReference>
<dbReference type="EMBL" id="RRYP01007990">
    <property type="protein sequence ID" value="TNV80095.1"/>
    <property type="molecule type" value="Genomic_DNA"/>
</dbReference>